<sequence length="71" mass="8730">MCLRQAQFKFWKACKRSFWFKINIHALKHDLKCLKKEKNKQSYWIKINIHALKLDPKFETKKKQGSIEDRH</sequence>
<dbReference type="AlphaFoldDB" id="A0A061GRV5"/>
<evidence type="ECO:0000313" key="1">
    <source>
        <dbReference type="EMBL" id="EOY32128.1"/>
    </source>
</evidence>
<dbReference type="Proteomes" id="UP000026915">
    <property type="component" value="Chromosome 9"/>
</dbReference>
<proteinExistence type="predicted"/>
<organism evidence="1 2">
    <name type="scientific">Theobroma cacao</name>
    <name type="common">Cacao</name>
    <name type="synonym">Cocoa</name>
    <dbReference type="NCBI Taxonomy" id="3641"/>
    <lineage>
        <taxon>Eukaryota</taxon>
        <taxon>Viridiplantae</taxon>
        <taxon>Streptophyta</taxon>
        <taxon>Embryophyta</taxon>
        <taxon>Tracheophyta</taxon>
        <taxon>Spermatophyta</taxon>
        <taxon>Magnoliopsida</taxon>
        <taxon>eudicotyledons</taxon>
        <taxon>Gunneridae</taxon>
        <taxon>Pentapetalae</taxon>
        <taxon>rosids</taxon>
        <taxon>malvids</taxon>
        <taxon>Malvales</taxon>
        <taxon>Malvaceae</taxon>
        <taxon>Byttnerioideae</taxon>
        <taxon>Theobroma</taxon>
    </lineage>
</organism>
<dbReference type="HOGENOM" id="CLU_2745208_0_0_1"/>
<dbReference type="Gramene" id="EOY32128">
    <property type="protein sequence ID" value="EOY32128"/>
    <property type="gene ID" value="TCM_039649"/>
</dbReference>
<dbReference type="InParanoid" id="A0A061GRV5"/>
<accession>A0A061GRV5</accession>
<reference evidence="1 2" key="1">
    <citation type="journal article" date="2013" name="Genome Biol.">
        <title>The genome sequence of the most widely cultivated cacao type and its use to identify candidate genes regulating pod color.</title>
        <authorList>
            <person name="Motamayor J.C."/>
            <person name="Mockaitis K."/>
            <person name="Schmutz J."/>
            <person name="Haiminen N."/>
            <person name="Iii D.L."/>
            <person name="Cornejo O."/>
            <person name="Findley S.D."/>
            <person name="Zheng P."/>
            <person name="Utro F."/>
            <person name="Royaert S."/>
            <person name="Saski C."/>
            <person name="Jenkins J."/>
            <person name="Podicheti R."/>
            <person name="Zhao M."/>
            <person name="Scheffler B.E."/>
            <person name="Stack J.C."/>
            <person name="Feltus F.A."/>
            <person name="Mustiga G.M."/>
            <person name="Amores F."/>
            <person name="Phillips W."/>
            <person name="Marelli J.P."/>
            <person name="May G.D."/>
            <person name="Shapiro H."/>
            <person name="Ma J."/>
            <person name="Bustamante C.D."/>
            <person name="Schnell R.J."/>
            <person name="Main D."/>
            <person name="Gilbert D."/>
            <person name="Parida L."/>
            <person name="Kuhn D.N."/>
        </authorList>
    </citation>
    <scope>NUCLEOTIDE SEQUENCE [LARGE SCALE GENOMIC DNA]</scope>
    <source>
        <strain evidence="2">cv. Matina 1-6</strain>
    </source>
</reference>
<protein>
    <submittedName>
        <fullName evidence="1">Uncharacterized protein</fullName>
    </submittedName>
</protein>
<keyword evidence="2" id="KW-1185">Reference proteome</keyword>
<name>A0A061GRV5_THECC</name>
<evidence type="ECO:0000313" key="2">
    <source>
        <dbReference type="Proteomes" id="UP000026915"/>
    </source>
</evidence>
<dbReference type="EMBL" id="CM001887">
    <property type="protein sequence ID" value="EOY32128.1"/>
    <property type="molecule type" value="Genomic_DNA"/>
</dbReference>
<gene>
    <name evidence="1" type="ORF">TCM_039649</name>
</gene>